<dbReference type="Proteomes" id="UP000269396">
    <property type="component" value="Unassembled WGS sequence"/>
</dbReference>
<feature type="region of interest" description="Disordered" evidence="1">
    <location>
        <begin position="25"/>
        <end position="53"/>
    </location>
</feature>
<dbReference type="AlphaFoldDB" id="A0A3P8JPT2"/>
<dbReference type="EMBL" id="UZAL01035824">
    <property type="protein sequence ID" value="VDP68546.1"/>
    <property type="molecule type" value="Genomic_DNA"/>
</dbReference>
<reference evidence="2 3" key="1">
    <citation type="submission" date="2018-11" db="EMBL/GenBank/DDBJ databases">
        <authorList>
            <consortium name="Pathogen Informatics"/>
        </authorList>
    </citation>
    <scope>NUCLEOTIDE SEQUENCE [LARGE SCALE GENOMIC DNA]</scope>
    <source>
        <strain>Denwood</strain>
        <strain evidence="3">Zambia</strain>
    </source>
</reference>
<gene>
    <name evidence="2" type="ORF">SMTD_LOCUS15417</name>
</gene>
<feature type="compositionally biased region" description="Polar residues" evidence="1">
    <location>
        <begin position="241"/>
        <end position="254"/>
    </location>
</feature>
<feature type="region of interest" description="Disordered" evidence="1">
    <location>
        <begin position="215"/>
        <end position="276"/>
    </location>
</feature>
<name>A0A3P8JPT2_9TREM</name>
<organism evidence="2 3">
    <name type="scientific">Schistosoma mattheei</name>
    <dbReference type="NCBI Taxonomy" id="31246"/>
    <lineage>
        <taxon>Eukaryota</taxon>
        <taxon>Metazoa</taxon>
        <taxon>Spiralia</taxon>
        <taxon>Lophotrochozoa</taxon>
        <taxon>Platyhelminthes</taxon>
        <taxon>Trematoda</taxon>
        <taxon>Digenea</taxon>
        <taxon>Strigeidida</taxon>
        <taxon>Schistosomatoidea</taxon>
        <taxon>Schistosomatidae</taxon>
        <taxon>Schistosoma</taxon>
    </lineage>
</organism>
<feature type="compositionally biased region" description="Polar residues" evidence="1">
    <location>
        <begin position="215"/>
        <end position="224"/>
    </location>
</feature>
<feature type="compositionally biased region" description="Basic and acidic residues" evidence="1">
    <location>
        <begin position="33"/>
        <end position="49"/>
    </location>
</feature>
<sequence>MLLVDLGSFTVNSSRTSVPPVCKTVRDQASSNDENKNDSTGKTDAKESISKISGQLKHKSGKLTFDELKDEAYDKFNINLSSVQVIMVNDGKLCSGFSGFNKVSGCFTPVDNYKKGTVHYARPFVGKQKSCLHKVIVDGCLPVFSVDFTDAVLKSLYELIVNVPFPEADKSLTTPANPDELLKDVVVLPNSIMPGSVLATRDLLRVTRQLSRNDSDSTLSSWASDTADDDLREESEHDRISQQSEIENYTSNVNDDLHGSQFMDKNKSKAIRQRDQSNLRRKRAKLIDLKLDFVIRKVSVTYIDISN</sequence>
<evidence type="ECO:0000313" key="3">
    <source>
        <dbReference type="Proteomes" id="UP000269396"/>
    </source>
</evidence>
<feature type="compositionally biased region" description="Basic and acidic residues" evidence="1">
    <location>
        <begin position="264"/>
        <end position="276"/>
    </location>
</feature>
<evidence type="ECO:0000256" key="1">
    <source>
        <dbReference type="SAM" id="MobiDB-lite"/>
    </source>
</evidence>
<proteinExistence type="predicted"/>
<accession>A0A3P8JPT2</accession>
<evidence type="ECO:0000313" key="2">
    <source>
        <dbReference type="EMBL" id="VDP68546.1"/>
    </source>
</evidence>
<protein>
    <submittedName>
        <fullName evidence="2">Uncharacterized protein</fullName>
    </submittedName>
</protein>
<keyword evidence="3" id="KW-1185">Reference proteome</keyword>